<reference evidence="1 2" key="1">
    <citation type="submission" date="2019-03" db="EMBL/GenBank/DDBJ databases">
        <title>The genome sequence of a newly discovered highly antifungal drug resistant Aspergillus species, Aspergillus tanneri NIH 1004.</title>
        <authorList>
            <person name="Mounaud S."/>
            <person name="Singh I."/>
            <person name="Joardar V."/>
            <person name="Pakala S."/>
            <person name="Pakala S."/>
            <person name="Venepally P."/>
            <person name="Hoover J."/>
            <person name="Nierman W."/>
            <person name="Chung J."/>
            <person name="Losada L."/>
        </authorList>
    </citation>
    <scope>NUCLEOTIDE SEQUENCE [LARGE SCALE GENOMIC DNA]</scope>
    <source>
        <strain evidence="1 2">NIH1004</strain>
    </source>
</reference>
<dbReference type="AlphaFoldDB" id="A0A4S3JCH2"/>
<dbReference type="STRING" id="1220188.A0A4S3JCH2"/>
<organism evidence="1 2">
    <name type="scientific">Aspergillus tanneri</name>
    <dbReference type="NCBI Taxonomy" id="1220188"/>
    <lineage>
        <taxon>Eukaryota</taxon>
        <taxon>Fungi</taxon>
        <taxon>Dikarya</taxon>
        <taxon>Ascomycota</taxon>
        <taxon>Pezizomycotina</taxon>
        <taxon>Eurotiomycetes</taxon>
        <taxon>Eurotiomycetidae</taxon>
        <taxon>Eurotiales</taxon>
        <taxon>Aspergillaceae</taxon>
        <taxon>Aspergillus</taxon>
        <taxon>Aspergillus subgen. Circumdati</taxon>
    </lineage>
</organism>
<proteinExistence type="predicted"/>
<name>A0A4S3JCH2_9EURO</name>
<dbReference type="Proteomes" id="UP000308092">
    <property type="component" value="Unassembled WGS sequence"/>
</dbReference>
<accession>A0A4S3JCH2</accession>
<keyword evidence="2" id="KW-1185">Reference proteome</keyword>
<protein>
    <submittedName>
        <fullName evidence="1">Uncharacterized protein</fullName>
    </submittedName>
</protein>
<dbReference type="VEuPathDB" id="FungiDB:EYZ11_007729"/>
<comment type="caution">
    <text evidence="1">The sequence shown here is derived from an EMBL/GenBank/DDBJ whole genome shotgun (WGS) entry which is preliminary data.</text>
</comment>
<sequence>MPLHLNDDDIVSVHGEILKHPRSEFTMLSYTVHVLELAGIMREVNNLATPDMAQGRKRLNLQYKQYVAGLLSYF</sequence>
<gene>
    <name evidence="1" type="ORF">EYZ11_007729</name>
</gene>
<evidence type="ECO:0000313" key="2">
    <source>
        <dbReference type="Proteomes" id="UP000308092"/>
    </source>
</evidence>
<evidence type="ECO:0000313" key="1">
    <source>
        <dbReference type="EMBL" id="THC92800.1"/>
    </source>
</evidence>
<dbReference type="EMBL" id="SOSA01000308">
    <property type="protein sequence ID" value="THC92800.1"/>
    <property type="molecule type" value="Genomic_DNA"/>
</dbReference>